<feature type="compositionally biased region" description="Basic and acidic residues" evidence="1">
    <location>
        <begin position="220"/>
        <end position="258"/>
    </location>
</feature>
<name>A0A7S4PM40_GUITH</name>
<organism evidence="2">
    <name type="scientific">Guillardia theta</name>
    <name type="common">Cryptophyte</name>
    <name type="synonym">Cryptomonas phi</name>
    <dbReference type="NCBI Taxonomy" id="55529"/>
    <lineage>
        <taxon>Eukaryota</taxon>
        <taxon>Cryptophyceae</taxon>
        <taxon>Pyrenomonadales</taxon>
        <taxon>Geminigeraceae</taxon>
        <taxon>Guillardia</taxon>
    </lineage>
</organism>
<dbReference type="Gene3D" id="1.25.10.10">
    <property type="entry name" value="Leucine-rich Repeat Variant"/>
    <property type="match status" value="1"/>
</dbReference>
<dbReference type="EMBL" id="HBKN01049036">
    <property type="protein sequence ID" value="CAE2339597.1"/>
    <property type="molecule type" value="Transcribed_RNA"/>
</dbReference>
<evidence type="ECO:0000256" key="1">
    <source>
        <dbReference type="SAM" id="MobiDB-lite"/>
    </source>
</evidence>
<accession>A0A7S4PM40</accession>
<sequence length="258" mass="29739">MWEDESWAVRLSAVRAAEKISKHEDEQSLFALLGRMLDTELKRADSYPIREAALRAVLKVLGNDESIMMVMNRMKNETWKDRASALQVLLLGAGKLPCRMDDVHHERSPTSQGYDIFTKTSFGSDETSMLSKDARSGREALPFEMKPAWIPPNHAGVPSSERQHEWEFRYRMGIDTSGFEPSYSTESSGRHVVEPEDARDRRERAHAIDVKLKNGTSLREIQESDHRIERAREQPTRHETLLRRGRRDPRVSSRKELL</sequence>
<evidence type="ECO:0000313" key="2">
    <source>
        <dbReference type="EMBL" id="CAE2339597.1"/>
    </source>
</evidence>
<dbReference type="InterPro" id="IPR011989">
    <property type="entry name" value="ARM-like"/>
</dbReference>
<gene>
    <name evidence="2" type="ORF">GTHE00462_LOCUS38336</name>
</gene>
<protein>
    <submittedName>
        <fullName evidence="2">Uncharacterized protein</fullName>
    </submittedName>
</protein>
<dbReference type="AlphaFoldDB" id="A0A7S4PM40"/>
<feature type="compositionally biased region" description="Basic and acidic residues" evidence="1">
    <location>
        <begin position="188"/>
        <end position="212"/>
    </location>
</feature>
<reference evidence="2" key="1">
    <citation type="submission" date="2021-01" db="EMBL/GenBank/DDBJ databases">
        <authorList>
            <person name="Corre E."/>
            <person name="Pelletier E."/>
            <person name="Niang G."/>
            <person name="Scheremetjew M."/>
            <person name="Finn R."/>
            <person name="Kale V."/>
            <person name="Holt S."/>
            <person name="Cochrane G."/>
            <person name="Meng A."/>
            <person name="Brown T."/>
            <person name="Cohen L."/>
        </authorList>
    </citation>
    <scope>NUCLEOTIDE SEQUENCE</scope>
    <source>
        <strain evidence="2">CCMP 2712</strain>
    </source>
</reference>
<proteinExistence type="predicted"/>
<feature type="region of interest" description="Disordered" evidence="1">
    <location>
        <begin position="179"/>
        <end position="258"/>
    </location>
</feature>